<dbReference type="PANTHER" id="PTHR46986">
    <property type="entry name" value="ENDORIBONUCLEASE YBEY, CHLOROPLASTIC"/>
    <property type="match status" value="1"/>
</dbReference>
<dbReference type="InterPro" id="IPR002036">
    <property type="entry name" value="YbeY"/>
</dbReference>
<keyword evidence="4 9" id="KW-0540">Nuclease</keyword>
<name>A0A9D1NDS8_9FIRM</name>
<evidence type="ECO:0000256" key="2">
    <source>
        <dbReference type="ARBA" id="ARBA00022517"/>
    </source>
</evidence>
<evidence type="ECO:0000256" key="4">
    <source>
        <dbReference type="ARBA" id="ARBA00022722"/>
    </source>
</evidence>
<keyword evidence="7 9" id="KW-0378">Hydrolase</keyword>
<dbReference type="InterPro" id="IPR023091">
    <property type="entry name" value="MetalPrtase_cat_dom_sf_prd"/>
</dbReference>
<dbReference type="HAMAP" id="MF_00009">
    <property type="entry name" value="Endoribonucl_YbeY"/>
    <property type="match status" value="1"/>
</dbReference>
<dbReference type="SUPFAM" id="SSF55486">
    <property type="entry name" value="Metalloproteases ('zincins'), catalytic domain"/>
    <property type="match status" value="1"/>
</dbReference>
<evidence type="ECO:0000256" key="1">
    <source>
        <dbReference type="ARBA" id="ARBA00010875"/>
    </source>
</evidence>
<evidence type="ECO:0000256" key="3">
    <source>
        <dbReference type="ARBA" id="ARBA00022552"/>
    </source>
</evidence>
<keyword evidence="5 9" id="KW-0479">Metal-binding</keyword>
<dbReference type="PROSITE" id="PS01306">
    <property type="entry name" value="UPF0054"/>
    <property type="match status" value="1"/>
</dbReference>
<organism evidence="10 11">
    <name type="scientific">Candidatus Caccopulliclostridium gallistercoris</name>
    <dbReference type="NCBI Taxonomy" id="2840719"/>
    <lineage>
        <taxon>Bacteria</taxon>
        <taxon>Bacillati</taxon>
        <taxon>Bacillota</taxon>
        <taxon>Clostridia</taxon>
        <taxon>Candidatus Caccopulliclostridium</taxon>
    </lineage>
</organism>
<dbReference type="GO" id="GO:0004222">
    <property type="term" value="F:metalloendopeptidase activity"/>
    <property type="evidence" value="ECO:0007669"/>
    <property type="project" value="InterPro"/>
</dbReference>
<evidence type="ECO:0000256" key="8">
    <source>
        <dbReference type="ARBA" id="ARBA00022833"/>
    </source>
</evidence>
<dbReference type="Pfam" id="PF02130">
    <property type="entry name" value="YbeY"/>
    <property type="match status" value="1"/>
</dbReference>
<comment type="function">
    <text evidence="9">Single strand-specific metallo-endoribonuclease involved in late-stage 70S ribosome quality control and in maturation of the 3' terminus of the 16S rRNA.</text>
</comment>
<evidence type="ECO:0000313" key="11">
    <source>
        <dbReference type="Proteomes" id="UP000886861"/>
    </source>
</evidence>
<feature type="binding site" evidence="9">
    <location>
        <position position="133"/>
    </location>
    <ligand>
        <name>Zn(2+)</name>
        <dbReference type="ChEBI" id="CHEBI:29105"/>
        <note>catalytic</note>
    </ligand>
</feature>
<dbReference type="GO" id="GO:0005737">
    <property type="term" value="C:cytoplasm"/>
    <property type="evidence" value="ECO:0007669"/>
    <property type="project" value="UniProtKB-SubCell"/>
</dbReference>
<comment type="caution">
    <text evidence="10">The sequence shown here is derived from an EMBL/GenBank/DDBJ whole genome shotgun (WGS) entry which is preliminary data.</text>
</comment>
<evidence type="ECO:0000256" key="7">
    <source>
        <dbReference type="ARBA" id="ARBA00022801"/>
    </source>
</evidence>
<comment type="cofactor">
    <cofactor evidence="9">
        <name>Zn(2+)</name>
        <dbReference type="ChEBI" id="CHEBI:29105"/>
    </cofactor>
    <text evidence="9">Binds 1 zinc ion.</text>
</comment>
<protein>
    <recommendedName>
        <fullName evidence="9">Endoribonuclease YbeY</fullName>
        <ecNumber evidence="9">3.1.-.-</ecNumber>
    </recommendedName>
</protein>
<keyword evidence="9" id="KW-0963">Cytoplasm</keyword>
<dbReference type="NCBIfam" id="TIGR00043">
    <property type="entry name" value="rRNA maturation RNase YbeY"/>
    <property type="match status" value="1"/>
</dbReference>
<accession>A0A9D1NDS8</accession>
<keyword evidence="2 9" id="KW-0690">Ribosome biogenesis</keyword>
<comment type="subcellular location">
    <subcellularLocation>
        <location evidence="9">Cytoplasm</location>
    </subcellularLocation>
</comment>
<dbReference type="Proteomes" id="UP000886861">
    <property type="component" value="Unassembled WGS sequence"/>
</dbReference>
<reference evidence="10" key="1">
    <citation type="submission" date="2020-10" db="EMBL/GenBank/DDBJ databases">
        <authorList>
            <person name="Gilroy R."/>
        </authorList>
    </citation>
    <scope>NUCLEOTIDE SEQUENCE</scope>
    <source>
        <strain evidence="10">CHK186-9395</strain>
    </source>
</reference>
<dbReference type="EC" id="3.1.-.-" evidence="9"/>
<evidence type="ECO:0000256" key="9">
    <source>
        <dbReference type="HAMAP-Rule" id="MF_00009"/>
    </source>
</evidence>
<evidence type="ECO:0000256" key="6">
    <source>
        <dbReference type="ARBA" id="ARBA00022759"/>
    </source>
</evidence>
<feature type="binding site" evidence="9">
    <location>
        <position position="127"/>
    </location>
    <ligand>
        <name>Zn(2+)</name>
        <dbReference type="ChEBI" id="CHEBI:29105"/>
        <note>catalytic</note>
    </ligand>
</feature>
<comment type="similarity">
    <text evidence="1 9">Belongs to the endoribonuclease YbeY family.</text>
</comment>
<gene>
    <name evidence="9 10" type="primary">ybeY</name>
    <name evidence="10" type="ORF">IAA62_01420</name>
</gene>
<dbReference type="AlphaFoldDB" id="A0A9D1NDS8"/>
<sequence length="157" mass="18179">MKINFINFKCFCIKNKIKKIFNSAVSHLNFGGFSVNLKLCSLSEIRELNNKFRNIDKETDVLSFPNLNFVDKKIDTKTLSEELDQDTGLVSLGDIVICKEIAKRQAKEYGHSYKREICFLALHGLLHLIGYDHEIKEQEEEMMAKAESILKEHKVIR</sequence>
<dbReference type="InterPro" id="IPR020549">
    <property type="entry name" value="YbeY_CS"/>
</dbReference>
<dbReference type="Gene3D" id="3.40.390.30">
    <property type="entry name" value="Metalloproteases ('zincins'), catalytic domain"/>
    <property type="match status" value="1"/>
</dbReference>
<dbReference type="PANTHER" id="PTHR46986:SF1">
    <property type="entry name" value="ENDORIBONUCLEASE YBEY, CHLOROPLASTIC"/>
    <property type="match status" value="1"/>
</dbReference>
<feature type="binding site" evidence="9">
    <location>
        <position position="123"/>
    </location>
    <ligand>
        <name>Zn(2+)</name>
        <dbReference type="ChEBI" id="CHEBI:29105"/>
        <note>catalytic</note>
    </ligand>
</feature>
<evidence type="ECO:0000256" key="5">
    <source>
        <dbReference type="ARBA" id="ARBA00022723"/>
    </source>
</evidence>
<proteinExistence type="inferred from homology"/>
<keyword evidence="6 9" id="KW-0255">Endonuclease</keyword>
<dbReference type="EMBL" id="DVOJ01000005">
    <property type="protein sequence ID" value="HIV01200.1"/>
    <property type="molecule type" value="Genomic_DNA"/>
</dbReference>
<evidence type="ECO:0000313" key="10">
    <source>
        <dbReference type="EMBL" id="HIV01200.1"/>
    </source>
</evidence>
<dbReference type="GO" id="GO:0004521">
    <property type="term" value="F:RNA endonuclease activity"/>
    <property type="evidence" value="ECO:0007669"/>
    <property type="project" value="UniProtKB-UniRule"/>
</dbReference>
<reference evidence="10" key="2">
    <citation type="journal article" date="2021" name="PeerJ">
        <title>Extensive microbial diversity within the chicken gut microbiome revealed by metagenomics and culture.</title>
        <authorList>
            <person name="Gilroy R."/>
            <person name="Ravi A."/>
            <person name="Getino M."/>
            <person name="Pursley I."/>
            <person name="Horton D.L."/>
            <person name="Alikhan N.F."/>
            <person name="Baker D."/>
            <person name="Gharbi K."/>
            <person name="Hall N."/>
            <person name="Watson M."/>
            <person name="Adriaenssens E.M."/>
            <person name="Foster-Nyarko E."/>
            <person name="Jarju S."/>
            <person name="Secka A."/>
            <person name="Antonio M."/>
            <person name="Oren A."/>
            <person name="Chaudhuri R.R."/>
            <person name="La Ragione R."/>
            <person name="Hildebrand F."/>
            <person name="Pallen M.J."/>
        </authorList>
    </citation>
    <scope>NUCLEOTIDE SEQUENCE</scope>
    <source>
        <strain evidence="10">CHK186-9395</strain>
    </source>
</reference>
<dbReference type="GO" id="GO:0008270">
    <property type="term" value="F:zinc ion binding"/>
    <property type="evidence" value="ECO:0007669"/>
    <property type="project" value="UniProtKB-UniRule"/>
</dbReference>
<dbReference type="GO" id="GO:0006364">
    <property type="term" value="P:rRNA processing"/>
    <property type="evidence" value="ECO:0007669"/>
    <property type="project" value="UniProtKB-UniRule"/>
</dbReference>
<keyword evidence="3 9" id="KW-0698">rRNA processing</keyword>
<keyword evidence="8 9" id="KW-0862">Zinc</keyword>